<accession>A0A381VN03</accession>
<dbReference type="Gene3D" id="3.90.230.10">
    <property type="entry name" value="Creatinase/methionine aminopeptidase superfamily"/>
    <property type="match status" value="1"/>
</dbReference>
<dbReference type="SUPFAM" id="SSF55920">
    <property type="entry name" value="Creatinase/aminopeptidase"/>
    <property type="match status" value="1"/>
</dbReference>
<dbReference type="PANTHER" id="PTHR46112">
    <property type="entry name" value="AMINOPEPTIDASE"/>
    <property type="match status" value="1"/>
</dbReference>
<dbReference type="PANTHER" id="PTHR46112:SF2">
    <property type="entry name" value="XAA-PRO AMINOPEPTIDASE P-RELATED"/>
    <property type="match status" value="1"/>
</dbReference>
<dbReference type="InterPro" id="IPR000994">
    <property type="entry name" value="Pept_M24"/>
</dbReference>
<evidence type="ECO:0000259" key="1">
    <source>
        <dbReference type="Pfam" id="PF00557"/>
    </source>
</evidence>
<name>A0A381VN03_9ZZZZ</name>
<gene>
    <name evidence="2" type="ORF">METZ01_LOCUS94458</name>
</gene>
<proteinExistence type="predicted"/>
<dbReference type="InterPro" id="IPR029149">
    <property type="entry name" value="Creatin/AminoP/Spt16_N"/>
</dbReference>
<dbReference type="Gene3D" id="3.40.350.10">
    <property type="entry name" value="Creatinase/prolidase N-terminal domain"/>
    <property type="match status" value="1"/>
</dbReference>
<reference evidence="2" key="1">
    <citation type="submission" date="2018-05" db="EMBL/GenBank/DDBJ databases">
        <authorList>
            <person name="Lanie J.A."/>
            <person name="Ng W.-L."/>
            <person name="Kazmierczak K.M."/>
            <person name="Andrzejewski T.M."/>
            <person name="Davidsen T.M."/>
            <person name="Wayne K.J."/>
            <person name="Tettelin H."/>
            <person name="Glass J.I."/>
            <person name="Rusch D."/>
            <person name="Podicherti R."/>
            <person name="Tsui H.-C.T."/>
            <person name="Winkler M.E."/>
        </authorList>
    </citation>
    <scope>NUCLEOTIDE SEQUENCE</scope>
</reference>
<dbReference type="EMBL" id="UINC01009270">
    <property type="protein sequence ID" value="SVA41604.1"/>
    <property type="molecule type" value="Genomic_DNA"/>
</dbReference>
<protein>
    <recommendedName>
        <fullName evidence="1">Peptidase M24 domain-containing protein</fullName>
    </recommendedName>
</protein>
<organism evidence="2">
    <name type="scientific">marine metagenome</name>
    <dbReference type="NCBI Taxonomy" id="408172"/>
    <lineage>
        <taxon>unclassified sequences</taxon>
        <taxon>metagenomes</taxon>
        <taxon>ecological metagenomes</taxon>
    </lineage>
</organism>
<evidence type="ECO:0000313" key="2">
    <source>
        <dbReference type="EMBL" id="SVA41604.1"/>
    </source>
</evidence>
<dbReference type="AlphaFoldDB" id="A0A381VN03"/>
<feature type="domain" description="Peptidase M24" evidence="1">
    <location>
        <begin position="184"/>
        <end position="394"/>
    </location>
</feature>
<dbReference type="InterPro" id="IPR050659">
    <property type="entry name" value="Peptidase_M24B"/>
</dbReference>
<dbReference type="Pfam" id="PF00557">
    <property type="entry name" value="Peptidase_M24"/>
    <property type="match status" value="1"/>
</dbReference>
<dbReference type="CDD" id="cd01066">
    <property type="entry name" value="APP_MetAP"/>
    <property type="match status" value="1"/>
</dbReference>
<sequence length="411" mass="46189">MEESESLGIAPDDWSQLARHRKMPEIDRTRMGRYRLARVRAELEKAGASMGIFVNPVSLRYAIDYRGYALFQSHIPSTYLFVPVEGPVVVHGIFGEPPPLVDIVRPARAISYFNGGPEMSDRARLLAVDIKNFLHEIGMDNRRIAVEYINPSATRALMDLGYDIIDAAGLIEEARMIKSDDEIDCMRWAIAVADLGIGKMKEAARPGVTELQLWALLNYTNLANNGDWHDGRMLASGDRINPWFQEASDRKLESGDLVAFDTDMVGPFGYCADISRTFFCGVGRPTNRQKELYRHALDEIEHNLSLVCDGITLEEFGERAFVQPEVFHHNQYSCICHGVGMCDEAPKIYYPKDQAEKGYPGTLRENMVICLESYVGAVGERDGVKLEQQVRVTKDGYELLSTNPLESDLLD</sequence>
<dbReference type="InterPro" id="IPR036005">
    <property type="entry name" value="Creatinase/aminopeptidase-like"/>
</dbReference>
<dbReference type="SUPFAM" id="SSF53092">
    <property type="entry name" value="Creatinase/prolidase N-terminal domain"/>
    <property type="match status" value="1"/>
</dbReference>